<dbReference type="OrthoDB" id="9778346at2"/>
<keyword evidence="2" id="KW-0813">Transport</keyword>
<dbReference type="SUPFAM" id="SSF52343">
    <property type="entry name" value="Ferredoxin reductase-like, C-terminal NADP-linked domain"/>
    <property type="match status" value="1"/>
</dbReference>
<evidence type="ECO:0000256" key="6">
    <source>
        <dbReference type="ARBA" id="ARBA00022827"/>
    </source>
</evidence>
<feature type="binding site" evidence="12">
    <location>
        <position position="251"/>
    </location>
    <ligand>
        <name>[2Fe-2S] cluster</name>
        <dbReference type="ChEBI" id="CHEBI:190135"/>
    </ligand>
</feature>
<evidence type="ECO:0000259" key="13">
    <source>
        <dbReference type="PROSITE" id="PS51384"/>
    </source>
</evidence>
<evidence type="ECO:0000256" key="10">
    <source>
        <dbReference type="ARBA" id="ARBA00034078"/>
    </source>
</evidence>
<feature type="binding site" evidence="12">
    <location>
        <position position="224"/>
    </location>
    <ligand>
        <name>[2Fe-2S] cluster</name>
        <dbReference type="ChEBI" id="CHEBI:190135"/>
    </ligand>
</feature>
<evidence type="ECO:0000256" key="2">
    <source>
        <dbReference type="ARBA" id="ARBA00022448"/>
    </source>
</evidence>
<comment type="cofactor">
    <cofactor evidence="10">
        <name>[2Fe-2S] cluster</name>
        <dbReference type="ChEBI" id="CHEBI:190135"/>
    </cofactor>
</comment>
<organism evidence="14 15">
    <name type="scientific">Desulfuribacillus alkaliarsenatis</name>
    <dbReference type="NCBI Taxonomy" id="766136"/>
    <lineage>
        <taxon>Bacteria</taxon>
        <taxon>Bacillati</taxon>
        <taxon>Bacillota</taxon>
        <taxon>Desulfuribacillia</taxon>
        <taxon>Desulfuribacillales</taxon>
        <taxon>Desulfuribacillaceae</taxon>
        <taxon>Desulfuribacillus</taxon>
    </lineage>
</organism>
<evidence type="ECO:0000256" key="1">
    <source>
        <dbReference type="ARBA" id="ARBA00006422"/>
    </source>
</evidence>
<dbReference type="InterPro" id="IPR039261">
    <property type="entry name" value="FNR_nucleotide-bd"/>
</dbReference>
<dbReference type="InterPro" id="IPR017938">
    <property type="entry name" value="Riboflavin_synthase-like_b-brl"/>
</dbReference>
<reference evidence="14 15" key="1">
    <citation type="submission" date="2016-09" db="EMBL/GenBank/DDBJ databases">
        <title>Draft genome sequence for the type strain of Desulfuribacillus alkaliarsenatis AHT28, an obligately anaerobic, sulfidogenic bacterium isolated from Russian soda lake sediments.</title>
        <authorList>
            <person name="Abin C.A."/>
            <person name="Hollibaugh J.T."/>
        </authorList>
    </citation>
    <scope>NUCLEOTIDE SEQUENCE [LARGE SCALE GENOMIC DNA]</scope>
    <source>
        <strain evidence="14 15">AHT28</strain>
    </source>
</reference>
<dbReference type="Gene3D" id="2.10.240.10">
    <property type="entry name" value="Dihydroorotate dehydrogenase, electron transfer subunit"/>
    <property type="match status" value="1"/>
</dbReference>
<feature type="binding site" evidence="12">
    <location>
        <position position="219"/>
    </location>
    <ligand>
        <name>[2Fe-2S] cluster</name>
        <dbReference type="ChEBI" id="CHEBI:190135"/>
    </ligand>
</feature>
<keyword evidence="3 11" id="KW-0285">Flavoprotein</keyword>
<dbReference type="SUPFAM" id="SSF63380">
    <property type="entry name" value="Riboflavin synthase domain-like"/>
    <property type="match status" value="1"/>
</dbReference>
<feature type="domain" description="FAD-binding FR-type" evidence="13">
    <location>
        <begin position="1"/>
        <end position="101"/>
    </location>
</feature>
<evidence type="ECO:0000256" key="11">
    <source>
        <dbReference type="PIRSR" id="PIRSR006816-1"/>
    </source>
</evidence>
<name>A0A1E5G0S3_9FIRM</name>
<comment type="cofactor">
    <cofactor evidence="11">
        <name>FAD</name>
        <dbReference type="ChEBI" id="CHEBI:57692"/>
    </cofactor>
    <text evidence="11">Binds 1 FAD per subunit.</text>
</comment>
<dbReference type="PIRSF" id="PIRSF006816">
    <property type="entry name" value="Cyc3_hyd_g"/>
    <property type="match status" value="1"/>
</dbReference>
<evidence type="ECO:0000256" key="3">
    <source>
        <dbReference type="ARBA" id="ARBA00022630"/>
    </source>
</evidence>
<dbReference type="InterPro" id="IPR012165">
    <property type="entry name" value="Cyt_c3_hydrogenase_gsu"/>
</dbReference>
<comment type="caution">
    <text evidence="14">The sequence shown here is derived from an EMBL/GenBank/DDBJ whole genome shotgun (WGS) entry which is preliminary data.</text>
</comment>
<comment type="similarity">
    <text evidence="1">Belongs to the PyrK family.</text>
</comment>
<evidence type="ECO:0000313" key="15">
    <source>
        <dbReference type="Proteomes" id="UP000094296"/>
    </source>
</evidence>
<dbReference type="GO" id="GO:0051537">
    <property type="term" value="F:2 iron, 2 sulfur cluster binding"/>
    <property type="evidence" value="ECO:0007669"/>
    <property type="project" value="UniProtKB-KW"/>
</dbReference>
<dbReference type="GO" id="GO:0006221">
    <property type="term" value="P:pyrimidine nucleotide biosynthetic process"/>
    <property type="evidence" value="ECO:0007669"/>
    <property type="project" value="InterPro"/>
</dbReference>
<evidence type="ECO:0000256" key="7">
    <source>
        <dbReference type="ARBA" id="ARBA00022982"/>
    </source>
</evidence>
<keyword evidence="4 12" id="KW-0001">2Fe-2S</keyword>
<keyword evidence="15" id="KW-1185">Reference proteome</keyword>
<dbReference type="GO" id="GO:0050660">
    <property type="term" value="F:flavin adenine dinucleotide binding"/>
    <property type="evidence" value="ECO:0007669"/>
    <property type="project" value="InterPro"/>
</dbReference>
<evidence type="ECO:0000256" key="9">
    <source>
        <dbReference type="ARBA" id="ARBA00023014"/>
    </source>
</evidence>
<dbReference type="InterPro" id="IPR019480">
    <property type="entry name" value="Dihydroorotate_DH_Fe-S-bd"/>
</dbReference>
<dbReference type="InterPro" id="IPR050353">
    <property type="entry name" value="PyrK_electron_transfer"/>
</dbReference>
<dbReference type="RefSeq" id="WP_069643968.1">
    <property type="nucleotide sequence ID" value="NZ_MIJE01000033.1"/>
</dbReference>
<dbReference type="Gene3D" id="3.40.50.80">
    <property type="entry name" value="Nucleotide-binding domain of ferredoxin-NADP reductase (FNR) module"/>
    <property type="match status" value="1"/>
</dbReference>
<dbReference type="GO" id="GO:0016491">
    <property type="term" value="F:oxidoreductase activity"/>
    <property type="evidence" value="ECO:0007669"/>
    <property type="project" value="InterPro"/>
</dbReference>
<comment type="cofactor">
    <cofactor evidence="12">
        <name>[2Fe-2S] cluster</name>
        <dbReference type="ChEBI" id="CHEBI:190135"/>
    </cofactor>
    <text evidence="12">Binds 1 [2Fe-2S] cluster per subunit.</text>
</comment>
<protein>
    <recommendedName>
        <fullName evidence="13">FAD-binding FR-type domain-containing protein</fullName>
    </recommendedName>
</protein>
<accession>A0A1E5G0S3</accession>
<dbReference type="Proteomes" id="UP000094296">
    <property type="component" value="Unassembled WGS sequence"/>
</dbReference>
<sequence length="265" mass="29383">MRHITKVLRNNQLAENIFDMEVYCPELASTAQPGQFAHIRIRNSIDPLLRRPISICDVNKEQGTVRFVYRKHGYGTTLLSELGEEGIELDVLAPLGNGKFPVEIESQQVYLIGGGIGVPPLLYAAKQLANNNIEVHAILGFASKNQVILEEEFKQHGNVHVYTIDGSYGNKGLVTDYFSNVQVNCYCACGPKPMLRVLMSHPSFVQARGYLSFEEHMACGIGACMGCVTKIKALDKDDSSESQSWKYAKICDCGPVFTSEKVVFE</sequence>
<gene>
    <name evidence="14" type="ORF">BHF68_09915</name>
</gene>
<keyword evidence="7" id="KW-0249">Electron transport</keyword>
<dbReference type="AlphaFoldDB" id="A0A1E5G0S3"/>
<evidence type="ECO:0000313" key="14">
    <source>
        <dbReference type="EMBL" id="OEF96048.1"/>
    </source>
</evidence>
<dbReference type="CDD" id="cd06218">
    <property type="entry name" value="DHOD_e_trans"/>
    <property type="match status" value="1"/>
</dbReference>
<keyword evidence="8 12" id="KW-0408">Iron</keyword>
<feature type="binding site" evidence="11">
    <location>
        <begin position="68"/>
        <end position="70"/>
    </location>
    <ligand>
        <name>FAD</name>
        <dbReference type="ChEBI" id="CHEBI:57692"/>
    </ligand>
</feature>
<dbReference type="GO" id="GO:0046872">
    <property type="term" value="F:metal ion binding"/>
    <property type="evidence" value="ECO:0007669"/>
    <property type="project" value="UniProtKB-KW"/>
</dbReference>
<dbReference type="PANTHER" id="PTHR43513">
    <property type="entry name" value="DIHYDROOROTATE DEHYDROGENASE B (NAD(+)), ELECTRON TRANSFER SUBUNIT"/>
    <property type="match status" value="1"/>
</dbReference>
<feature type="binding site" evidence="11">
    <location>
        <begin position="75"/>
        <end position="76"/>
    </location>
    <ligand>
        <name>FAD</name>
        <dbReference type="ChEBI" id="CHEBI:57692"/>
    </ligand>
</feature>
<feature type="binding site" evidence="12">
    <location>
        <position position="227"/>
    </location>
    <ligand>
        <name>[2Fe-2S] cluster</name>
        <dbReference type="ChEBI" id="CHEBI:190135"/>
    </ligand>
</feature>
<dbReference type="InterPro" id="IPR037117">
    <property type="entry name" value="Dihydroorotate_DH_ele_sf"/>
</dbReference>
<evidence type="ECO:0000256" key="8">
    <source>
        <dbReference type="ARBA" id="ARBA00023004"/>
    </source>
</evidence>
<dbReference type="PANTHER" id="PTHR43513:SF3">
    <property type="entry name" value="DIHYDROOROTATE DEHYDROGENASE B (NAD(+)), ELECTRON TRANSFER SUBUNIT-RELATED"/>
    <property type="match status" value="1"/>
</dbReference>
<keyword evidence="6 11" id="KW-0274">FAD</keyword>
<dbReference type="PROSITE" id="PS51384">
    <property type="entry name" value="FAD_FR"/>
    <property type="match status" value="1"/>
</dbReference>
<keyword evidence="5 12" id="KW-0479">Metal-binding</keyword>
<keyword evidence="9 12" id="KW-0411">Iron-sulfur</keyword>
<evidence type="ECO:0000256" key="12">
    <source>
        <dbReference type="PIRSR" id="PIRSR006816-2"/>
    </source>
</evidence>
<dbReference type="Pfam" id="PF10418">
    <property type="entry name" value="DHODB_Fe-S_bind"/>
    <property type="match status" value="1"/>
</dbReference>
<dbReference type="Gene3D" id="2.40.30.10">
    <property type="entry name" value="Translation factors"/>
    <property type="match status" value="1"/>
</dbReference>
<proteinExistence type="inferred from homology"/>
<feature type="binding site" evidence="11">
    <location>
        <begin position="51"/>
        <end position="54"/>
    </location>
    <ligand>
        <name>FAD</name>
        <dbReference type="ChEBI" id="CHEBI:57692"/>
    </ligand>
</feature>
<evidence type="ECO:0000256" key="5">
    <source>
        <dbReference type="ARBA" id="ARBA00022723"/>
    </source>
</evidence>
<dbReference type="InterPro" id="IPR017927">
    <property type="entry name" value="FAD-bd_FR_type"/>
</dbReference>
<dbReference type="STRING" id="766136.BHF68_09915"/>
<dbReference type="EMBL" id="MIJE01000033">
    <property type="protein sequence ID" value="OEF96048.1"/>
    <property type="molecule type" value="Genomic_DNA"/>
</dbReference>
<evidence type="ECO:0000256" key="4">
    <source>
        <dbReference type="ARBA" id="ARBA00022714"/>
    </source>
</evidence>